<dbReference type="PANTHER" id="PTHR10443">
    <property type="entry name" value="MICROSOMAL DIPEPTIDASE"/>
    <property type="match status" value="1"/>
</dbReference>
<comment type="caution">
    <text evidence="2">The sequence shown here is derived from an EMBL/GenBank/DDBJ whole genome shotgun (WGS) entry which is preliminary data.</text>
</comment>
<dbReference type="SUPFAM" id="SSF51556">
    <property type="entry name" value="Metallo-dependent hydrolases"/>
    <property type="match status" value="1"/>
</dbReference>
<keyword evidence="3" id="KW-1185">Reference proteome</keyword>
<dbReference type="InterPro" id="IPR008257">
    <property type="entry name" value="Pept_M19"/>
</dbReference>
<dbReference type="GO" id="GO:0006508">
    <property type="term" value="P:proteolysis"/>
    <property type="evidence" value="ECO:0007669"/>
    <property type="project" value="InterPro"/>
</dbReference>
<dbReference type="EMBL" id="AAVT01000009">
    <property type="protein sequence ID" value="EAW30225.1"/>
    <property type="molecule type" value="Genomic_DNA"/>
</dbReference>
<evidence type="ECO:0000313" key="3">
    <source>
        <dbReference type="Proteomes" id="UP000004931"/>
    </source>
</evidence>
<protein>
    <submittedName>
        <fullName evidence="2">Dipeptidase, putative</fullName>
    </submittedName>
</protein>
<dbReference type="Pfam" id="PF01244">
    <property type="entry name" value="Peptidase_M19"/>
    <property type="match status" value="1"/>
</dbReference>
<reference evidence="2 3" key="1">
    <citation type="journal article" date="2010" name="J. Bacteriol.">
        <title>Genome sequence of the oligotrophic marine Gammaproteobacterium HTCC2143, isolated from the Oregon Coast.</title>
        <authorList>
            <person name="Oh H.M."/>
            <person name="Kang I."/>
            <person name="Ferriera S."/>
            <person name="Giovannoni S.J."/>
            <person name="Cho J.C."/>
        </authorList>
    </citation>
    <scope>NUCLEOTIDE SEQUENCE [LARGE SCALE GENOMIC DNA]</scope>
    <source>
        <strain evidence="2 3">HTCC2143</strain>
    </source>
</reference>
<feature type="signal peptide" evidence="1">
    <location>
        <begin position="1"/>
        <end position="21"/>
    </location>
</feature>
<accession>A0YFX5</accession>
<dbReference type="AlphaFoldDB" id="A0YFX5"/>
<dbReference type="PROSITE" id="PS51365">
    <property type="entry name" value="RENAL_DIPEPTIDASE_2"/>
    <property type="match status" value="1"/>
</dbReference>
<dbReference type="Gene3D" id="3.20.20.140">
    <property type="entry name" value="Metal-dependent hydrolases"/>
    <property type="match status" value="1"/>
</dbReference>
<feature type="chain" id="PRO_5002631139" evidence="1">
    <location>
        <begin position="22"/>
        <end position="420"/>
    </location>
</feature>
<evidence type="ECO:0000256" key="1">
    <source>
        <dbReference type="SAM" id="SignalP"/>
    </source>
</evidence>
<dbReference type="Gene3D" id="1.10.287.650">
    <property type="entry name" value="L27 domain"/>
    <property type="match status" value="1"/>
</dbReference>
<dbReference type="PROSITE" id="PS51257">
    <property type="entry name" value="PROKAR_LIPOPROTEIN"/>
    <property type="match status" value="1"/>
</dbReference>
<dbReference type="Proteomes" id="UP000004931">
    <property type="component" value="Unassembled WGS sequence"/>
</dbReference>
<name>A0YFX5_9GAMM</name>
<dbReference type="STRING" id="247633.GP2143_01740"/>
<dbReference type="PANTHER" id="PTHR10443:SF12">
    <property type="entry name" value="DIPEPTIDASE"/>
    <property type="match status" value="1"/>
</dbReference>
<gene>
    <name evidence="2" type="ORF">GP2143_01740</name>
</gene>
<dbReference type="eggNOG" id="COG2355">
    <property type="taxonomic scope" value="Bacteria"/>
</dbReference>
<dbReference type="OrthoDB" id="9804920at2"/>
<evidence type="ECO:0000313" key="2">
    <source>
        <dbReference type="EMBL" id="EAW30225.1"/>
    </source>
</evidence>
<proteinExistence type="predicted"/>
<dbReference type="InterPro" id="IPR032466">
    <property type="entry name" value="Metal_Hydrolase"/>
</dbReference>
<sequence>MTTIHRSALLTAFLIASAACSQIDEHAAPNDQTVEASSIHNSALVLDAHADIEIPGQEDRYVGADGLSQVSPEKMQAGGVDAVVMAIAVGPGPRNAAGYAQARAKADAELAAVVGIAADPTNNTVIVRSADALINAHDTGKKALILSFQNARIIGTDVSALDDFYHAGVRVFALTHMGHNDFADSSRPIYLTELGTHEPVEEHGGLSELGKAAIKRINSLGAIVDVSQLSKAATLQVLDITTAPVIASHSNVRQLTNVSRNLSDEEIDRISQSGGVIHIAPFKAYLYDSTNADLDGQIRIARKNAGIEEDYYYPFELYWEIEDTVVQQTFLKTVSDLLGPSSIDNMVNHIDYIVQRVGIGHVGIGTDFNHGSGIAGYKDASEALNVTKALIARGYSQEDIAKIWGGNFVRVFRETADLAQ</sequence>
<organism evidence="2 3">
    <name type="scientific">marine gamma proteobacterium HTCC2143</name>
    <dbReference type="NCBI Taxonomy" id="247633"/>
    <lineage>
        <taxon>Bacteria</taxon>
        <taxon>Pseudomonadati</taxon>
        <taxon>Pseudomonadota</taxon>
        <taxon>Gammaproteobacteria</taxon>
        <taxon>Cellvibrionales</taxon>
        <taxon>Spongiibacteraceae</taxon>
        <taxon>BD1-7 clade</taxon>
    </lineage>
</organism>
<dbReference type="GO" id="GO:0070573">
    <property type="term" value="F:metallodipeptidase activity"/>
    <property type="evidence" value="ECO:0007669"/>
    <property type="project" value="InterPro"/>
</dbReference>
<keyword evidence="1" id="KW-0732">Signal</keyword>